<evidence type="ECO:0000313" key="2">
    <source>
        <dbReference type="Proteomes" id="UP000003860"/>
    </source>
</evidence>
<comment type="caution">
    <text evidence="1">The sequence shown here is derived from an EMBL/GenBank/DDBJ whole genome shotgun (WGS) entry which is preliminary data.</text>
</comment>
<protein>
    <submittedName>
        <fullName evidence="1">Uncharacterized protein</fullName>
    </submittedName>
</protein>
<reference evidence="1" key="1">
    <citation type="submission" date="2009-07" db="EMBL/GenBank/DDBJ databases">
        <authorList>
            <consortium name="US DOE Joint Genome Institute (JGI-PGF)"/>
            <person name="Lucas S."/>
            <person name="Copeland A."/>
            <person name="Lapidus A."/>
            <person name="Glavina del Rio T."/>
            <person name="Tice H."/>
            <person name="Bruce D."/>
            <person name="Goodwin L."/>
            <person name="Pitluck S."/>
            <person name="Larimer F."/>
            <person name="Land M.L."/>
            <person name="Mouttaki H."/>
            <person name="He Z."/>
            <person name="Zhou J."/>
            <person name="Hemme C.L."/>
        </authorList>
    </citation>
    <scope>NUCLEOTIDE SEQUENCE [LARGE SCALE GENOMIC DNA]</scope>
    <source>
        <strain evidence="1">DSM 2782</strain>
    </source>
</reference>
<reference evidence="1" key="2">
    <citation type="submission" date="2011-01" db="EMBL/GenBank/DDBJ databases">
        <title>The Non-contiguous Finished genome of Clostridium papyrosolvens.</title>
        <authorList>
            <person name="Lucas S."/>
            <person name="Copeland A."/>
            <person name="Lapidus A."/>
            <person name="Cheng J.-F."/>
            <person name="Goodwin L."/>
            <person name="Pitluck S."/>
            <person name="Misra M."/>
            <person name="Chertkov O."/>
            <person name="Detter J.C."/>
            <person name="Han C."/>
            <person name="Tapia R."/>
            <person name="Land M."/>
            <person name="Hauser L."/>
            <person name="Kyrpides N."/>
            <person name="Ivanova N."/>
            <person name="Pagani I."/>
            <person name="Mouttaki H."/>
            <person name="He Z."/>
            <person name="Zhou J."/>
            <person name="Hemme C.L."/>
            <person name="Woyke T."/>
        </authorList>
    </citation>
    <scope>NUCLEOTIDE SEQUENCE [LARGE SCALE GENOMIC DNA]</scope>
    <source>
        <strain evidence="1">DSM 2782</strain>
    </source>
</reference>
<keyword evidence="2" id="KW-1185">Reference proteome</keyword>
<sequence>MKMEQYYDAATSKDVYVTKISEQEKYQNLYEPIMLTVIEKVAHQIACDILEKNYSEIVSKISPDAIANMAIAEAGAKIHETLNKKLPDKILEIEKTQQKYINRESSEV</sequence>
<proteinExistence type="predicted"/>
<evidence type="ECO:0000313" key="1">
    <source>
        <dbReference type="EMBL" id="EGD47124.1"/>
    </source>
</evidence>
<dbReference type="AlphaFoldDB" id="F1TEF8"/>
<name>F1TEF8_9FIRM</name>
<gene>
    <name evidence="1" type="ORF">Cpap_1516</name>
</gene>
<organism evidence="1 2">
    <name type="scientific">Ruminiclostridium papyrosolvens DSM 2782</name>
    <dbReference type="NCBI Taxonomy" id="588581"/>
    <lineage>
        <taxon>Bacteria</taxon>
        <taxon>Bacillati</taxon>
        <taxon>Bacillota</taxon>
        <taxon>Clostridia</taxon>
        <taxon>Eubacteriales</taxon>
        <taxon>Oscillospiraceae</taxon>
        <taxon>Ruminiclostridium</taxon>
    </lineage>
</organism>
<accession>F1TEF8</accession>
<dbReference type="RefSeq" id="WP_004620156.1">
    <property type="nucleotide sequence ID" value="NZ_ACXX02000009.1"/>
</dbReference>
<dbReference type="STRING" id="588581.Cpap_1516"/>
<dbReference type="Proteomes" id="UP000003860">
    <property type="component" value="Unassembled WGS sequence"/>
</dbReference>
<dbReference type="EMBL" id="ACXX02000009">
    <property type="protein sequence ID" value="EGD47124.1"/>
    <property type="molecule type" value="Genomic_DNA"/>
</dbReference>